<keyword evidence="5 8" id="KW-0547">Nucleotide-binding</keyword>
<dbReference type="GO" id="GO:0032267">
    <property type="term" value="F:tRNA(Ile)-lysidine synthase activity"/>
    <property type="evidence" value="ECO:0007669"/>
    <property type="project" value="UniProtKB-EC"/>
</dbReference>
<evidence type="ECO:0000256" key="5">
    <source>
        <dbReference type="ARBA" id="ARBA00022741"/>
    </source>
</evidence>
<sequence>MNPLSSSLLDAAADVPVLVGFSGGLDSTVLLHLLAHAPGRAPGSLRAVHVHHGLQATADDWDAHCRRICAQWNIPLQVVHLEVPRDGGEGLEAAARKARHAAFERLMAPGEWLALGHHQDDQAETFLLRALRGSSVDGLAAMRERRGFGKGQLWRPLLHAPRSALERHARQHGLRWIEDPSNASDRFDRNFLRLQVLPLLAQRWPHAAAALARSAALAAEAEGLLAAQDRHELQTCQREDGSLSLARLRDLSAAQRARVLRAWVVQQNLPPLPGNGVRAIEQQLLSARADAQASFAWQNVQIIRWREQLHLRRPATPWPAGWQRQWDGAAPLSLPDGGTLHLHGTQGFATPLTVRTRQGGERIRLPGRTHSHALKQLLQESTLPPWQRPYLPLLCTGDEVLAAGDCLISDTLQHWLEVNQATLRWQPAGGSN</sequence>
<proteinExistence type="inferred from homology"/>
<dbReference type="SUPFAM" id="SSF82829">
    <property type="entry name" value="MesJ substrate recognition domain-like"/>
    <property type="match status" value="1"/>
</dbReference>
<keyword evidence="2 8" id="KW-0963">Cytoplasm</keyword>
<evidence type="ECO:0000256" key="1">
    <source>
        <dbReference type="ARBA" id="ARBA00004496"/>
    </source>
</evidence>
<dbReference type="SUPFAM" id="SSF52402">
    <property type="entry name" value="Adenine nucleotide alpha hydrolases-like"/>
    <property type="match status" value="1"/>
</dbReference>
<dbReference type="Gene3D" id="3.40.50.620">
    <property type="entry name" value="HUPs"/>
    <property type="match status" value="1"/>
</dbReference>
<evidence type="ECO:0000256" key="8">
    <source>
        <dbReference type="HAMAP-Rule" id="MF_01161"/>
    </source>
</evidence>
<keyword evidence="4 8" id="KW-0819">tRNA processing</keyword>
<accession>A0A0R0AK15</accession>
<evidence type="ECO:0000259" key="9">
    <source>
        <dbReference type="SMART" id="SM00977"/>
    </source>
</evidence>
<dbReference type="SMART" id="SM00977">
    <property type="entry name" value="TilS_C"/>
    <property type="match status" value="1"/>
</dbReference>
<dbReference type="InterPro" id="IPR015262">
    <property type="entry name" value="tRNA_Ile_lys_synt_subst-bd"/>
</dbReference>
<comment type="caution">
    <text evidence="10">The sequence shown here is derived from an EMBL/GenBank/DDBJ whole genome shotgun (WGS) entry which is preliminary data.</text>
</comment>
<comment type="catalytic activity">
    <reaction evidence="7 8">
        <text>cytidine(34) in tRNA(Ile2) + L-lysine + ATP = lysidine(34) in tRNA(Ile2) + AMP + diphosphate + H(+)</text>
        <dbReference type="Rhea" id="RHEA:43744"/>
        <dbReference type="Rhea" id="RHEA-COMP:10625"/>
        <dbReference type="Rhea" id="RHEA-COMP:10670"/>
        <dbReference type="ChEBI" id="CHEBI:15378"/>
        <dbReference type="ChEBI" id="CHEBI:30616"/>
        <dbReference type="ChEBI" id="CHEBI:32551"/>
        <dbReference type="ChEBI" id="CHEBI:33019"/>
        <dbReference type="ChEBI" id="CHEBI:82748"/>
        <dbReference type="ChEBI" id="CHEBI:83665"/>
        <dbReference type="ChEBI" id="CHEBI:456215"/>
        <dbReference type="EC" id="6.3.4.19"/>
    </reaction>
</comment>
<dbReference type="SUPFAM" id="SSF56037">
    <property type="entry name" value="PheT/TilS domain"/>
    <property type="match status" value="1"/>
</dbReference>
<evidence type="ECO:0000313" key="11">
    <source>
        <dbReference type="Proteomes" id="UP000050836"/>
    </source>
</evidence>
<dbReference type="Pfam" id="PF09179">
    <property type="entry name" value="TilS"/>
    <property type="match status" value="1"/>
</dbReference>
<dbReference type="InterPro" id="IPR012795">
    <property type="entry name" value="tRNA_Ile_lys_synt_N"/>
</dbReference>
<evidence type="ECO:0000313" key="10">
    <source>
        <dbReference type="EMBL" id="KRG45468.1"/>
    </source>
</evidence>
<evidence type="ECO:0000256" key="7">
    <source>
        <dbReference type="ARBA" id="ARBA00048539"/>
    </source>
</evidence>
<dbReference type="AlphaFoldDB" id="A0A0R0AK15"/>
<protein>
    <recommendedName>
        <fullName evidence="8">tRNA(Ile)-lysidine synthase</fullName>
        <ecNumber evidence="8">6.3.4.19</ecNumber>
    </recommendedName>
    <alternativeName>
        <fullName evidence="8">tRNA(Ile)-2-lysyl-cytidine synthase</fullName>
    </alternativeName>
    <alternativeName>
        <fullName evidence="8">tRNA(Ile)-lysidine synthetase</fullName>
    </alternativeName>
</protein>
<dbReference type="NCBIfam" id="TIGR02432">
    <property type="entry name" value="lysidine_TilS_N"/>
    <property type="match status" value="1"/>
</dbReference>
<reference evidence="10 11" key="1">
    <citation type="submission" date="2015-10" db="EMBL/GenBank/DDBJ databases">
        <title>Genome sequencing and analysis of members of genus Stenotrophomonas.</title>
        <authorList>
            <person name="Patil P.P."/>
            <person name="Midha S."/>
            <person name="Patil P.B."/>
        </authorList>
    </citation>
    <scope>NUCLEOTIDE SEQUENCE [LARGE SCALE GENOMIC DNA]</scope>
    <source>
        <strain evidence="10 11">JCM 9942</strain>
    </source>
</reference>
<feature type="binding site" evidence="8">
    <location>
        <begin position="22"/>
        <end position="27"/>
    </location>
    <ligand>
        <name>ATP</name>
        <dbReference type="ChEBI" id="CHEBI:30616"/>
    </ligand>
</feature>
<gene>
    <name evidence="8" type="primary">tilS</name>
    <name evidence="10" type="ORF">ARC78_00475</name>
</gene>
<dbReference type="Proteomes" id="UP000050836">
    <property type="component" value="Unassembled WGS sequence"/>
</dbReference>
<comment type="domain">
    <text evidence="8">The N-terminal region contains the highly conserved SGGXDS motif, predicted to be a P-loop motif involved in ATP binding.</text>
</comment>
<dbReference type="Pfam" id="PF01171">
    <property type="entry name" value="ATP_bind_3"/>
    <property type="match status" value="1"/>
</dbReference>
<dbReference type="InterPro" id="IPR012094">
    <property type="entry name" value="tRNA_Ile_lys_synt"/>
</dbReference>
<dbReference type="Gene3D" id="1.20.59.20">
    <property type="match status" value="1"/>
</dbReference>
<dbReference type="EC" id="6.3.4.19" evidence="8"/>
<dbReference type="EMBL" id="LLXS01000001">
    <property type="protein sequence ID" value="KRG45468.1"/>
    <property type="molecule type" value="Genomic_DNA"/>
</dbReference>
<comment type="subcellular location">
    <subcellularLocation>
        <location evidence="1 8">Cytoplasm</location>
    </subcellularLocation>
</comment>
<dbReference type="RefSeq" id="WP_057505489.1">
    <property type="nucleotide sequence ID" value="NZ_LLXS01000001.1"/>
</dbReference>
<organism evidence="10 11">
    <name type="scientific">Stenotrophomonas pictorum JCM 9942</name>
    <dbReference type="NCBI Taxonomy" id="1236960"/>
    <lineage>
        <taxon>Bacteria</taxon>
        <taxon>Pseudomonadati</taxon>
        <taxon>Pseudomonadota</taxon>
        <taxon>Gammaproteobacteria</taxon>
        <taxon>Lysobacterales</taxon>
        <taxon>Lysobacteraceae</taxon>
        <taxon>Stenotrophomonas</taxon>
    </lineage>
</organism>
<evidence type="ECO:0000256" key="4">
    <source>
        <dbReference type="ARBA" id="ARBA00022694"/>
    </source>
</evidence>
<dbReference type="InterPro" id="IPR012796">
    <property type="entry name" value="Lysidine-tRNA-synth_C"/>
</dbReference>
<dbReference type="Pfam" id="PF11734">
    <property type="entry name" value="TilS_C"/>
    <property type="match status" value="1"/>
</dbReference>
<keyword evidence="11" id="KW-1185">Reference proteome</keyword>
<feature type="domain" description="Lysidine-tRNA(Ile) synthetase C-terminal" evidence="9">
    <location>
        <begin position="352"/>
        <end position="425"/>
    </location>
</feature>
<comment type="similarity">
    <text evidence="8">Belongs to the tRNA(Ile)-lysidine synthase family.</text>
</comment>
<evidence type="ECO:0000256" key="2">
    <source>
        <dbReference type="ARBA" id="ARBA00022490"/>
    </source>
</evidence>
<dbReference type="GO" id="GO:0005737">
    <property type="term" value="C:cytoplasm"/>
    <property type="evidence" value="ECO:0007669"/>
    <property type="project" value="UniProtKB-SubCell"/>
</dbReference>
<dbReference type="PANTHER" id="PTHR43033">
    <property type="entry name" value="TRNA(ILE)-LYSIDINE SYNTHASE-RELATED"/>
    <property type="match status" value="1"/>
</dbReference>
<dbReference type="InterPro" id="IPR014729">
    <property type="entry name" value="Rossmann-like_a/b/a_fold"/>
</dbReference>
<dbReference type="CDD" id="cd01992">
    <property type="entry name" value="TilS_N"/>
    <property type="match status" value="1"/>
</dbReference>
<keyword evidence="6 8" id="KW-0067">ATP-binding</keyword>
<dbReference type="GO" id="GO:0006400">
    <property type="term" value="P:tRNA modification"/>
    <property type="evidence" value="ECO:0007669"/>
    <property type="project" value="UniProtKB-UniRule"/>
</dbReference>
<dbReference type="PANTHER" id="PTHR43033:SF1">
    <property type="entry name" value="TRNA(ILE)-LYSIDINE SYNTHASE-RELATED"/>
    <property type="match status" value="1"/>
</dbReference>
<evidence type="ECO:0000256" key="3">
    <source>
        <dbReference type="ARBA" id="ARBA00022598"/>
    </source>
</evidence>
<dbReference type="GO" id="GO:0005524">
    <property type="term" value="F:ATP binding"/>
    <property type="evidence" value="ECO:0007669"/>
    <property type="project" value="UniProtKB-UniRule"/>
</dbReference>
<dbReference type="NCBIfam" id="TIGR02433">
    <property type="entry name" value="lysidine_TilS_C"/>
    <property type="match status" value="1"/>
</dbReference>
<comment type="function">
    <text evidence="8">Ligates lysine onto the cytidine present at position 34 of the AUA codon-specific tRNA(Ile) that contains the anticodon CAU, in an ATP-dependent manner. Cytidine is converted to lysidine, thus changing the amino acid specificity of the tRNA from methionine to isoleucine.</text>
</comment>
<name>A0A0R0AK15_9GAMM</name>
<dbReference type="HAMAP" id="MF_01161">
    <property type="entry name" value="tRNA_Ile_lys_synt"/>
    <property type="match status" value="1"/>
</dbReference>
<evidence type="ECO:0000256" key="6">
    <source>
        <dbReference type="ARBA" id="ARBA00022840"/>
    </source>
</evidence>
<dbReference type="InterPro" id="IPR011063">
    <property type="entry name" value="TilS/TtcA_N"/>
</dbReference>
<keyword evidence="3 8" id="KW-0436">Ligase</keyword>